<evidence type="ECO:0000256" key="2">
    <source>
        <dbReference type="ARBA" id="ARBA00023125"/>
    </source>
</evidence>
<evidence type="ECO:0000256" key="1">
    <source>
        <dbReference type="ARBA" id="ARBA00023015"/>
    </source>
</evidence>
<dbReference type="Pfam" id="PF12833">
    <property type="entry name" value="HTH_18"/>
    <property type="match status" value="1"/>
</dbReference>
<organism evidence="6 7">
    <name type="scientific">Cytobacillus horneckiae</name>
    <dbReference type="NCBI Taxonomy" id="549687"/>
    <lineage>
        <taxon>Bacteria</taxon>
        <taxon>Bacillati</taxon>
        <taxon>Bacillota</taxon>
        <taxon>Bacilli</taxon>
        <taxon>Bacillales</taxon>
        <taxon>Bacillaceae</taxon>
        <taxon>Cytobacillus</taxon>
    </lineage>
</organism>
<keyword evidence="2" id="KW-0238">DNA-binding</keyword>
<keyword evidence="7" id="KW-1185">Reference proteome</keyword>
<dbReference type="Gene3D" id="1.10.10.60">
    <property type="entry name" value="Homeodomain-like"/>
    <property type="match status" value="1"/>
</dbReference>
<dbReference type="InterPro" id="IPR050204">
    <property type="entry name" value="AraC_XylS_family_regulators"/>
</dbReference>
<sequence>MNDFIYKKYGGITALSASITDFSYKKHSHSEYAIGVTRRGIQHYHLDGHLQLSYQNGVMLFNPEQTHDGMAHDDSGLEYVMLYIEPHLLLEAVERREIFRFSNPIIYNKNIQYHIINLAKAVFKQENEHICDDLFIKLADSLIGYDTCDKLHGQDSLIFIIKDKIRSFSKANLRIDMIAEEFSMSKFQFIRFFKSQTGMTPYQFYLNCKIEGAKEIIEKERDVYSAISEYQFVDLTHLNRQFKKIYGLTATDYSRYMN</sequence>
<accession>A0A2N0ZJ88</accession>
<gene>
    <name evidence="6" type="ORF">CWS20_06940</name>
</gene>
<keyword evidence="4" id="KW-0804">Transcription</keyword>
<proteinExistence type="predicted"/>
<protein>
    <submittedName>
        <fullName evidence="6">AraC family transcriptional regulator</fullName>
    </submittedName>
</protein>
<keyword evidence="3" id="KW-0010">Activator</keyword>
<evidence type="ECO:0000256" key="3">
    <source>
        <dbReference type="ARBA" id="ARBA00023159"/>
    </source>
</evidence>
<evidence type="ECO:0000313" key="7">
    <source>
        <dbReference type="Proteomes" id="UP000233343"/>
    </source>
</evidence>
<evidence type="ECO:0000313" key="6">
    <source>
        <dbReference type="EMBL" id="PKG29600.1"/>
    </source>
</evidence>
<dbReference type="AlphaFoldDB" id="A0A2N0ZJ88"/>
<dbReference type="SUPFAM" id="SSF51215">
    <property type="entry name" value="Regulatory protein AraC"/>
    <property type="match status" value="1"/>
</dbReference>
<dbReference type="Proteomes" id="UP000233343">
    <property type="component" value="Unassembled WGS sequence"/>
</dbReference>
<dbReference type="RefSeq" id="WP_066192630.1">
    <property type="nucleotide sequence ID" value="NZ_JAFDQP010000010.1"/>
</dbReference>
<dbReference type="PROSITE" id="PS01124">
    <property type="entry name" value="HTH_ARAC_FAMILY_2"/>
    <property type="match status" value="1"/>
</dbReference>
<feature type="domain" description="HTH araC/xylS-type" evidence="5">
    <location>
        <begin position="155"/>
        <end position="256"/>
    </location>
</feature>
<name>A0A2N0ZJ88_9BACI</name>
<comment type="caution">
    <text evidence="6">The sequence shown here is derived from an EMBL/GenBank/DDBJ whole genome shotgun (WGS) entry which is preliminary data.</text>
</comment>
<evidence type="ECO:0000256" key="4">
    <source>
        <dbReference type="ARBA" id="ARBA00023163"/>
    </source>
</evidence>
<dbReference type="GO" id="GO:0003700">
    <property type="term" value="F:DNA-binding transcription factor activity"/>
    <property type="evidence" value="ECO:0007669"/>
    <property type="project" value="InterPro"/>
</dbReference>
<dbReference type="PROSITE" id="PS00041">
    <property type="entry name" value="HTH_ARAC_FAMILY_1"/>
    <property type="match status" value="1"/>
</dbReference>
<evidence type="ECO:0000259" key="5">
    <source>
        <dbReference type="PROSITE" id="PS01124"/>
    </source>
</evidence>
<dbReference type="GO" id="GO:0043565">
    <property type="term" value="F:sequence-specific DNA binding"/>
    <property type="evidence" value="ECO:0007669"/>
    <property type="project" value="InterPro"/>
</dbReference>
<dbReference type="InterPro" id="IPR003313">
    <property type="entry name" value="AraC-bd"/>
</dbReference>
<reference evidence="6 7" key="1">
    <citation type="journal article" date="2010" name="Int. J. Syst. Evol. Microbiol.">
        <title>Bacillus horneckiae sp. nov., isolated from a spacecraft-assembly clean room.</title>
        <authorList>
            <person name="Vaishampayan P."/>
            <person name="Probst A."/>
            <person name="Krishnamurthi S."/>
            <person name="Ghosh S."/>
            <person name="Osman S."/>
            <person name="McDowall A."/>
            <person name="Ruckmani A."/>
            <person name="Mayilraj S."/>
            <person name="Venkateswaran K."/>
        </authorList>
    </citation>
    <scope>NUCLEOTIDE SEQUENCE [LARGE SCALE GENOMIC DNA]</scope>
    <source>
        <strain evidence="7">1PO1SC</strain>
    </source>
</reference>
<dbReference type="EMBL" id="PISD01000013">
    <property type="protein sequence ID" value="PKG29600.1"/>
    <property type="molecule type" value="Genomic_DNA"/>
</dbReference>
<dbReference type="Pfam" id="PF02311">
    <property type="entry name" value="AraC_binding"/>
    <property type="match status" value="1"/>
</dbReference>
<dbReference type="SUPFAM" id="SSF46689">
    <property type="entry name" value="Homeodomain-like"/>
    <property type="match status" value="1"/>
</dbReference>
<dbReference type="InterPro" id="IPR018062">
    <property type="entry name" value="HTH_AraC-typ_CS"/>
</dbReference>
<dbReference type="InterPro" id="IPR009057">
    <property type="entry name" value="Homeodomain-like_sf"/>
</dbReference>
<dbReference type="PANTHER" id="PTHR46796:SF2">
    <property type="entry name" value="TRANSCRIPTIONAL REGULATORY PROTEIN"/>
    <property type="match status" value="1"/>
</dbReference>
<dbReference type="InterPro" id="IPR037923">
    <property type="entry name" value="HTH-like"/>
</dbReference>
<dbReference type="SMART" id="SM00342">
    <property type="entry name" value="HTH_ARAC"/>
    <property type="match status" value="1"/>
</dbReference>
<dbReference type="InterPro" id="IPR018060">
    <property type="entry name" value="HTH_AraC"/>
</dbReference>
<dbReference type="PANTHER" id="PTHR46796">
    <property type="entry name" value="HTH-TYPE TRANSCRIPTIONAL ACTIVATOR RHAS-RELATED"/>
    <property type="match status" value="1"/>
</dbReference>
<keyword evidence="1" id="KW-0805">Transcription regulation</keyword>